<dbReference type="EnsemblMetazoa" id="AQUA014601-RB">
    <property type="protein sequence ID" value="AQUA014601-PB"/>
    <property type="gene ID" value="AQUA014601"/>
</dbReference>
<evidence type="ECO:0000313" key="1">
    <source>
        <dbReference type="EnsemblMetazoa" id="AQUA014601-PB"/>
    </source>
</evidence>
<evidence type="ECO:0000313" key="2">
    <source>
        <dbReference type="Proteomes" id="UP000076407"/>
    </source>
</evidence>
<dbReference type="VEuPathDB" id="VectorBase:AQUA014601"/>
<protein>
    <submittedName>
        <fullName evidence="1">Uncharacterized protein</fullName>
    </submittedName>
</protein>
<proteinExistence type="predicted"/>
<dbReference type="Proteomes" id="UP000076407">
    <property type="component" value="Unassembled WGS sequence"/>
</dbReference>
<organism evidence="1 2">
    <name type="scientific">Anopheles quadriannulatus</name>
    <name type="common">Mosquito</name>
    <dbReference type="NCBI Taxonomy" id="34691"/>
    <lineage>
        <taxon>Eukaryota</taxon>
        <taxon>Metazoa</taxon>
        <taxon>Ecdysozoa</taxon>
        <taxon>Arthropoda</taxon>
        <taxon>Hexapoda</taxon>
        <taxon>Insecta</taxon>
        <taxon>Pterygota</taxon>
        <taxon>Neoptera</taxon>
        <taxon>Endopterygota</taxon>
        <taxon>Diptera</taxon>
        <taxon>Nematocera</taxon>
        <taxon>Culicoidea</taxon>
        <taxon>Culicidae</taxon>
        <taxon>Anophelinae</taxon>
        <taxon>Anopheles</taxon>
    </lineage>
</organism>
<dbReference type="AlphaFoldDB" id="A0A182XRY3"/>
<name>A0A182XRY3_ANOQN</name>
<accession>A0A182XRY3</accession>
<keyword evidence="2" id="KW-1185">Reference proteome</keyword>
<sequence length="47" mass="5379">MTTRTILSYRVSQSVSSRVCPECVIEREYSPRAFFLGNFSKFSPSIT</sequence>
<reference evidence="1" key="1">
    <citation type="submission" date="2020-05" db="UniProtKB">
        <authorList>
            <consortium name="EnsemblMetazoa"/>
        </authorList>
    </citation>
    <scope>IDENTIFICATION</scope>
    <source>
        <strain evidence="1">SANGQUA</strain>
    </source>
</reference>